<dbReference type="STRING" id="5762.D2VGF3"/>
<evidence type="ECO:0000256" key="2">
    <source>
        <dbReference type="ARBA" id="ARBA00008444"/>
    </source>
</evidence>
<comment type="similarity">
    <text evidence="2">Belongs to the Tim17/Tim22/Tim23 family.</text>
</comment>
<keyword evidence="7 11" id="KW-1133">Transmembrane helix</keyword>
<dbReference type="GO" id="GO:0030150">
    <property type="term" value="P:protein import into mitochondrial matrix"/>
    <property type="evidence" value="ECO:0007669"/>
    <property type="project" value="TreeGrafter"/>
</dbReference>
<dbReference type="VEuPathDB" id="AmoebaDB:NAEGRDRAFT_4976"/>
<keyword evidence="4 11" id="KW-0812">Transmembrane</keyword>
<keyword evidence="5" id="KW-0999">Mitochondrion inner membrane</keyword>
<evidence type="ECO:0000256" key="11">
    <source>
        <dbReference type="SAM" id="Phobius"/>
    </source>
</evidence>
<keyword evidence="9" id="KW-0496">Mitochondrion</keyword>
<keyword evidence="3" id="KW-0813">Transport</keyword>
<feature type="transmembrane region" description="Helical" evidence="11">
    <location>
        <begin position="61"/>
        <end position="78"/>
    </location>
</feature>
<evidence type="ECO:0000256" key="5">
    <source>
        <dbReference type="ARBA" id="ARBA00022792"/>
    </source>
</evidence>
<reference evidence="12 13" key="1">
    <citation type="journal article" date="2010" name="Cell">
        <title>The genome of Naegleria gruberi illuminates early eukaryotic versatility.</title>
        <authorList>
            <person name="Fritz-Laylin L.K."/>
            <person name="Prochnik S.E."/>
            <person name="Ginger M.L."/>
            <person name="Dacks J.B."/>
            <person name="Carpenter M.L."/>
            <person name="Field M.C."/>
            <person name="Kuo A."/>
            <person name="Paredez A."/>
            <person name="Chapman J."/>
            <person name="Pham J."/>
            <person name="Shu S."/>
            <person name="Neupane R."/>
            <person name="Cipriano M."/>
            <person name="Mancuso J."/>
            <person name="Tu H."/>
            <person name="Salamov A."/>
            <person name="Lindquist E."/>
            <person name="Shapiro H."/>
            <person name="Lucas S."/>
            <person name="Grigoriev I.V."/>
            <person name="Cande W.Z."/>
            <person name="Fulton C."/>
            <person name="Rokhsar D.S."/>
            <person name="Dawson S.C."/>
        </authorList>
    </citation>
    <scope>NUCLEOTIDE SEQUENCE [LARGE SCALE GENOMIC DNA]</scope>
    <source>
        <strain evidence="12 13">NEG-M</strain>
    </source>
</reference>
<keyword evidence="8" id="KW-0811">Translocation</keyword>
<feature type="transmembrane region" description="Helical" evidence="11">
    <location>
        <begin position="111"/>
        <end position="128"/>
    </location>
</feature>
<dbReference type="Proteomes" id="UP000006671">
    <property type="component" value="Unassembled WGS sequence"/>
</dbReference>
<evidence type="ECO:0000256" key="9">
    <source>
        <dbReference type="ARBA" id="ARBA00023128"/>
    </source>
</evidence>
<comment type="subcellular location">
    <subcellularLocation>
        <location evidence="1">Mitochondrion inner membrane</location>
        <topology evidence="1">Multi-pass membrane protein</topology>
    </subcellularLocation>
</comment>
<evidence type="ECO:0000256" key="3">
    <source>
        <dbReference type="ARBA" id="ARBA00022448"/>
    </source>
</evidence>
<dbReference type="GeneID" id="8847897"/>
<evidence type="ECO:0000256" key="10">
    <source>
        <dbReference type="ARBA" id="ARBA00023136"/>
    </source>
</evidence>
<dbReference type="GO" id="GO:0005744">
    <property type="term" value="C:TIM23 mitochondrial import inner membrane translocase complex"/>
    <property type="evidence" value="ECO:0007669"/>
    <property type="project" value="TreeGrafter"/>
</dbReference>
<dbReference type="PANTHER" id="PTHR10485:SF0">
    <property type="entry name" value="AT05822P-RELATED"/>
    <property type="match status" value="1"/>
</dbReference>
<keyword evidence="6" id="KW-0653">Protein transport</keyword>
<dbReference type="OrthoDB" id="2261329at2759"/>
<evidence type="ECO:0000256" key="7">
    <source>
        <dbReference type="ARBA" id="ARBA00022989"/>
    </source>
</evidence>
<dbReference type="InParanoid" id="D2VGF3"/>
<organism evidence="13">
    <name type="scientific">Naegleria gruberi</name>
    <name type="common">Amoeba</name>
    <dbReference type="NCBI Taxonomy" id="5762"/>
    <lineage>
        <taxon>Eukaryota</taxon>
        <taxon>Discoba</taxon>
        <taxon>Heterolobosea</taxon>
        <taxon>Tetramitia</taxon>
        <taxon>Eutetramitia</taxon>
        <taxon>Vahlkampfiidae</taxon>
        <taxon>Naegleria</taxon>
    </lineage>
</organism>
<dbReference type="PANTHER" id="PTHR10485">
    <property type="entry name" value="MITOCHONDRIAL IMPORT INNER MEMBRANE TRANSLOCASE SUBUNIT TIM-17"/>
    <property type="match status" value="1"/>
</dbReference>
<sequence>MEKQPCPHRIYDDLGTGYALGGVMGSIWHFGKGARNAPRGERFAGAIQTLKAKGPVLGGNFAMWSGLFSSFECCFLYYRGKEDFINSVASGALTGGALALRGGWKAVMRSSLFGGIFLGMIEGVNILVSK</sequence>
<dbReference type="KEGG" id="ngr:NAEGRDRAFT_4976"/>
<dbReference type="EMBL" id="GG738870">
    <property type="protein sequence ID" value="EFC44052.1"/>
    <property type="molecule type" value="Genomic_DNA"/>
</dbReference>
<dbReference type="GO" id="GO:0008320">
    <property type="term" value="F:protein transmembrane transporter activity"/>
    <property type="evidence" value="ECO:0007669"/>
    <property type="project" value="TreeGrafter"/>
</dbReference>
<dbReference type="eggNOG" id="KOG1652">
    <property type="taxonomic scope" value="Eukaryota"/>
</dbReference>
<evidence type="ECO:0000256" key="8">
    <source>
        <dbReference type="ARBA" id="ARBA00023010"/>
    </source>
</evidence>
<protein>
    <submittedName>
        <fullName evidence="12">Predicted protein</fullName>
    </submittedName>
</protein>
<dbReference type="OMA" id="IMFTRIS"/>
<dbReference type="FunCoup" id="D2VGF3">
    <property type="interactions" value="109"/>
</dbReference>
<evidence type="ECO:0000256" key="6">
    <source>
        <dbReference type="ARBA" id="ARBA00022927"/>
    </source>
</evidence>
<keyword evidence="13" id="KW-1185">Reference proteome</keyword>
<feature type="non-terminal residue" evidence="12">
    <location>
        <position position="130"/>
    </location>
</feature>
<keyword evidence="10 11" id="KW-0472">Membrane</keyword>
<evidence type="ECO:0000256" key="4">
    <source>
        <dbReference type="ARBA" id="ARBA00022692"/>
    </source>
</evidence>
<evidence type="ECO:0000256" key="1">
    <source>
        <dbReference type="ARBA" id="ARBA00004448"/>
    </source>
</evidence>
<proteinExistence type="inferred from homology"/>
<dbReference type="RefSeq" id="XP_002676796.1">
    <property type="nucleotide sequence ID" value="XM_002676750.1"/>
</dbReference>
<dbReference type="Pfam" id="PF02466">
    <property type="entry name" value="Tim17"/>
    <property type="match status" value="1"/>
</dbReference>
<name>D2VGF3_NAEGR</name>
<dbReference type="AlphaFoldDB" id="D2VGF3"/>
<gene>
    <name evidence="12" type="ORF">NAEGRDRAFT_4976</name>
</gene>
<evidence type="ECO:0000313" key="13">
    <source>
        <dbReference type="Proteomes" id="UP000006671"/>
    </source>
</evidence>
<accession>D2VGF3</accession>
<evidence type="ECO:0000313" key="12">
    <source>
        <dbReference type="EMBL" id="EFC44052.1"/>
    </source>
</evidence>